<comment type="caution">
    <text evidence="1">The sequence shown here is derived from an EMBL/GenBank/DDBJ whole genome shotgun (WGS) entry which is preliminary data.</text>
</comment>
<dbReference type="Gene3D" id="3.40.50.11970">
    <property type="match status" value="1"/>
</dbReference>
<keyword evidence="2" id="KW-1185">Reference proteome</keyword>
<evidence type="ECO:0000313" key="2">
    <source>
        <dbReference type="Proteomes" id="UP000776983"/>
    </source>
</evidence>
<dbReference type="RefSeq" id="WP_226952555.1">
    <property type="nucleotide sequence ID" value="NZ_JACDXW010000001.1"/>
</dbReference>
<gene>
    <name evidence="1" type="ORF">H0484_00905</name>
</gene>
<sequence length="119" mass="12304">MKTSMWKHATGATRRAPWFAIVPVLVLMFVLTACGGSSSDPDPVPEPDASARATVLVYIVGSDLEGPSDSGKMGDQATGNLAEMMTVGSSSDVHVIVETGGANKKVGRRSSVSALKKVA</sequence>
<dbReference type="PROSITE" id="PS51257">
    <property type="entry name" value="PROKAR_LIPOPROTEIN"/>
    <property type="match status" value="1"/>
</dbReference>
<proteinExistence type="predicted"/>
<reference evidence="1 2" key="1">
    <citation type="submission" date="2020-07" db="EMBL/GenBank/DDBJ databases">
        <title>Pusillimonas sp. nov., isolated from poultry manure in Taiwan.</title>
        <authorList>
            <person name="Lin S.-Y."/>
            <person name="Tang Y.-S."/>
            <person name="Young C.-C."/>
        </authorList>
    </citation>
    <scope>NUCLEOTIDE SEQUENCE [LARGE SCALE GENOMIC DNA]</scope>
    <source>
        <strain evidence="1 2">CC-YST705</strain>
    </source>
</reference>
<protein>
    <submittedName>
        <fullName evidence="1">Uncharacterized protein</fullName>
    </submittedName>
</protein>
<dbReference type="Proteomes" id="UP000776983">
    <property type="component" value="Unassembled WGS sequence"/>
</dbReference>
<dbReference type="EMBL" id="JACDXW010000001">
    <property type="protein sequence ID" value="MCB5362321.1"/>
    <property type="molecule type" value="Genomic_DNA"/>
</dbReference>
<accession>A0ABS8C8I1</accession>
<organism evidence="1 2">
    <name type="scientific">Mesopusillimonas faecipullorum</name>
    <dbReference type="NCBI Taxonomy" id="2755040"/>
    <lineage>
        <taxon>Bacteria</taxon>
        <taxon>Pseudomonadati</taxon>
        <taxon>Pseudomonadota</taxon>
        <taxon>Betaproteobacteria</taxon>
        <taxon>Burkholderiales</taxon>
        <taxon>Alcaligenaceae</taxon>
        <taxon>Mesopusillimonas</taxon>
    </lineage>
</organism>
<evidence type="ECO:0000313" key="1">
    <source>
        <dbReference type="EMBL" id="MCB5362321.1"/>
    </source>
</evidence>
<name>A0ABS8C8I1_9BURK</name>